<organism evidence="5 6">
    <name type="scientific">Burkholderia ubonensis</name>
    <dbReference type="NCBI Taxonomy" id="101571"/>
    <lineage>
        <taxon>Bacteria</taxon>
        <taxon>Pseudomonadati</taxon>
        <taxon>Pseudomonadota</taxon>
        <taxon>Betaproteobacteria</taxon>
        <taxon>Burkholderiales</taxon>
        <taxon>Burkholderiaceae</taxon>
        <taxon>Burkholderia</taxon>
        <taxon>Burkholderia cepacia complex</taxon>
    </lineage>
</organism>
<evidence type="ECO:0000313" key="5">
    <source>
        <dbReference type="EMBL" id="KVG73921.1"/>
    </source>
</evidence>
<proteinExistence type="inferred from homology"/>
<dbReference type="Pfam" id="PF13416">
    <property type="entry name" value="SBP_bac_8"/>
    <property type="match status" value="1"/>
</dbReference>
<keyword evidence="2 4" id="KW-0732">Signal</keyword>
<dbReference type="AlphaFoldDB" id="A0A118HX74"/>
<dbReference type="InterPro" id="IPR006059">
    <property type="entry name" value="SBP"/>
</dbReference>
<accession>A0A118HX74</accession>
<feature type="chain" id="PRO_5007159276" evidence="4">
    <location>
        <begin position="35"/>
        <end position="344"/>
    </location>
</feature>
<feature type="binding site" evidence="3">
    <location>
        <position position="92"/>
    </location>
    <ligand>
        <name>Fe cation</name>
        <dbReference type="ChEBI" id="CHEBI:24875"/>
    </ligand>
</feature>
<feature type="binding site" evidence="3">
    <location>
        <position position="44"/>
    </location>
    <ligand>
        <name>Fe cation</name>
        <dbReference type="ChEBI" id="CHEBI:24875"/>
    </ligand>
</feature>
<dbReference type="OrthoDB" id="9769567at2"/>
<evidence type="ECO:0000313" key="6">
    <source>
        <dbReference type="Proteomes" id="UP000064029"/>
    </source>
</evidence>
<comment type="caution">
    <text evidence="5">The sequence shown here is derived from an EMBL/GenBank/DDBJ whole genome shotgun (WGS) entry which is preliminary data.</text>
</comment>
<feature type="signal peptide" evidence="4">
    <location>
        <begin position="1"/>
        <end position="34"/>
    </location>
</feature>
<dbReference type="PIRSF" id="PIRSF002825">
    <property type="entry name" value="CfbpA"/>
    <property type="match status" value="1"/>
</dbReference>
<sequence>MKLSPVSRPMRHLVSAAAAALMLTGALHATPAHAATLTLYNAQHEQVVNQLVKDFEAQSGISVKVRSGEGPALAAQLVAEGDRTPADVYFTENSPELVLLDHKGLLAKVDADALKAVPARFNATDGNWQGVLARESVLIYNTAKLQPPQLPASLLDLAKPEWKGKVGVAPSDADFLPLVSAVLALHGEAATLQWLKGLKSNAQIFDDEEGVTAAVNRGGVVTGIVNNYYWARLHAELGDKSTKSAVHHFAHGDVGGVVNVSGAAVLKASKRAADAQKFVAYLVSERAQKLMATSHVSFEYPLHPGVAPDPILKPFNELSPPSMSFEQLGDDSQAGKLLRQAGLL</sequence>
<dbReference type="Proteomes" id="UP000064029">
    <property type="component" value="Unassembled WGS sequence"/>
</dbReference>
<dbReference type="RefSeq" id="WP_059749473.1">
    <property type="nucleotide sequence ID" value="NZ_CP013414.1"/>
</dbReference>
<dbReference type="PANTHER" id="PTHR30006">
    <property type="entry name" value="THIAMINE-BINDING PERIPLASMIC PROTEIN-RELATED"/>
    <property type="match status" value="1"/>
</dbReference>
<keyword evidence="3" id="KW-0479">Metal-binding</keyword>
<dbReference type="SUPFAM" id="SSF53850">
    <property type="entry name" value="Periplasmic binding protein-like II"/>
    <property type="match status" value="1"/>
</dbReference>
<evidence type="ECO:0000256" key="2">
    <source>
        <dbReference type="ARBA" id="ARBA00022729"/>
    </source>
</evidence>
<feature type="binding site" evidence="3">
    <location>
        <position position="228"/>
    </location>
    <ligand>
        <name>Fe cation</name>
        <dbReference type="ChEBI" id="CHEBI:24875"/>
    </ligand>
</feature>
<reference evidence="5 6" key="1">
    <citation type="submission" date="2015-11" db="EMBL/GenBank/DDBJ databases">
        <title>Expanding the genomic diversity of Burkholderia species for the development of highly accurate diagnostics.</title>
        <authorList>
            <person name="Sahl J."/>
            <person name="Keim P."/>
            <person name="Wagner D."/>
        </authorList>
    </citation>
    <scope>NUCLEOTIDE SEQUENCE [LARGE SCALE GENOMIC DNA]</scope>
    <source>
        <strain evidence="5 6">MSMB2036</strain>
    </source>
</reference>
<comment type="similarity">
    <text evidence="1">Belongs to the bacterial solute-binding protein 1 family.</text>
</comment>
<dbReference type="GO" id="GO:0046872">
    <property type="term" value="F:metal ion binding"/>
    <property type="evidence" value="ECO:0007669"/>
    <property type="project" value="UniProtKB-KW"/>
</dbReference>
<dbReference type="InterPro" id="IPR026045">
    <property type="entry name" value="Ferric-bd"/>
</dbReference>
<evidence type="ECO:0000256" key="1">
    <source>
        <dbReference type="ARBA" id="ARBA00008520"/>
    </source>
</evidence>
<evidence type="ECO:0000256" key="4">
    <source>
        <dbReference type="SAM" id="SignalP"/>
    </source>
</evidence>
<protein>
    <submittedName>
        <fullName evidence="5">Iron ABC transporter substrate-binding protein</fullName>
    </submittedName>
</protein>
<gene>
    <name evidence="5" type="ORF">WJ33_01745</name>
</gene>
<dbReference type="Gene3D" id="3.40.190.10">
    <property type="entry name" value="Periplasmic binding protein-like II"/>
    <property type="match status" value="2"/>
</dbReference>
<dbReference type="CDD" id="cd13543">
    <property type="entry name" value="PBP2_Fbp"/>
    <property type="match status" value="1"/>
</dbReference>
<dbReference type="GO" id="GO:0030288">
    <property type="term" value="C:outer membrane-bounded periplasmic space"/>
    <property type="evidence" value="ECO:0007669"/>
    <property type="project" value="TreeGrafter"/>
</dbReference>
<feature type="binding site" evidence="3">
    <location>
        <position position="229"/>
    </location>
    <ligand>
        <name>Fe cation</name>
        <dbReference type="ChEBI" id="CHEBI:24875"/>
    </ligand>
</feature>
<keyword evidence="3" id="KW-0408">Iron</keyword>
<name>A0A118HX74_9BURK</name>
<dbReference type="EMBL" id="LOXM01000034">
    <property type="protein sequence ID" value="KVG73921.1"/>
    <property type="molecule type" value="Genomic_DNA"/>
</dbReference>
<evidence type="ECO:0000256" key="3">
    <source>
        <dbReference type="PIRSR" id="PIRSR002825-1"/>
    </source>
</evidence>
<dbReference type="PANTHER" id="PTHR30006:SF15">
    <property type="entry name" value="IRON-UTILIZATION PERIPLASMIC PROTEIN"/>
    <property type="match status" value="1"/>
</dbReference>